<evidence type="ECO:0000259" key="2">
    <source>
        <dbReference type="PROSITE" id="PS51724"/>
    </source>
</evidence>
<dbReference type="PATRIC" id="fig|1346791.3.peg.2014"/>
<gene>
    <name evidence="3" type="ORF">M529_10470</name>
</gene>
<organism evidence="3 4">
    <name type="scientific">Sphingobium ummariense RL-3</name>
    <dbReference type="NCBI Taxonomy" id="1346791"/>
    <lineage>
        <taxon>Bacteria</taxon>
        <taxon>Pseudomonadati</taxon>
        <taxon>Pseudomonadota</taxon>
        <taxon>Alphaproteobacteria</taxon>
        <taxon>Sphingomonadales</taxon>
        <taxon>Sphingomonadaceae</taxon>
        <taxon>Sphingobium</taxon>
    </lineage>
</organism>
<dbReference type="InterPro" id="IPR007730">
    <property type="entry name" value="SPOR-like_dom"/>
</dbReference>
<dbReference type="STRING" id="1346791.M529_10470"/>
<comment type="caution">
    <text evidence="3">The sequence shown here is derived from an EMBL/GenBank/DDBJ whole genome shotgun (WGS) entry which is preliminary data.</text>
</comment>
<evidence type="ECO:0000256" key="1">
    <source>
        <dbReference type="SAM" id="SignalP"/>
    </source>
</evidence>
<dbReference type="AlphaFoldDB" id="T0KFP9"/>
<proteinExistence type="predicted"/>
<feature type="signal peptide" evidence="1">
    <location>
        <begin position="1"/>
        <end position="26"/>
    </location>
</feature>
<accession>T0KFP9</accession>
<dbReference type="eggNOG" id="COG3087">
    <property type="taxonomic scope" value="Bacteria"/>
</dbReference>
<keyword evidence="4" id="KW-1185">Reference proteome</keyword>
<dbReference type="eggNOG" id="COG0457">
    <property type="taxonomic scope" value="Bacteria"/>
</dbReference>
<sequence length="449" mass="46145">MKRTTFGKAAISSLLVATTMVGCTGAAFRPSAGITPQKLNPVKFAAAAEKALAARDGAAAVEAAEGAVRAAPDNGGYRQLLGRAYVLSGRFASAETAFTDALTLGNRDSRTIITLALVQVGLGKPDAARALLAEHGTQLPAGDYGLALAMAGDPNEGVRILSDAIHAPSANARTRQNLAYAYALAGRWKDARLVAGMDLDTLAANQRISQWAQMADPALAPQRVAALMGIRIDGADAGQPVALALAAPAATPVAVAEAAPVPTTEPTAPVEVASADPAPAPAPMVQPVGPSIAPAAPAVSAPVRVAARDFVIEDRTTRQAPKAGRAATPAPVARMQQVAFLKPVSTGASNWVVQLGAYESAAVAREKWTVMMRGNATLAAFPVLTSQATVNGKAYHRLAISGFGNRADAAGLCRTIQARRGQCFVREMAPGATQPRWASAAKGRQFASR</sequence>
<dbReference type="SUPFAM" id="SSF48452">
    <property type="entry name" value="TPR-like"/>
    <property type="match status" value="1"/>
</dbReference>
<evidence type="ECO:0000313" key="4">
    <source>
        <dbReference type="Proteomes" id="UP000015523"/>
    </source>
</evidence>
<evidence type="ECO:0000313" key="3">
    <source>
        <dbReference type="EMBL" id="EQB32218.1"/>
    </source>
</evidence>
<dbReference type="Gene3D" id="3.30.70.1070">
    <property type="entry name" value="Sporulation related repeat"/>
    <property type="match status" value="1"/>
</dbReference>
<dbReference type="OrthoDB" id="7388953at2"/>
<dbReference type="Pfam" id="PF05036">
    <property type="entry name" value="SPOR"/>
    <property type="match status" value="1"/>
</dbReference>
<dbReference type="RefSeq" id="WP_021317913.1">
    <property type="nucleotide sequence ID" value="NZ_AUWY01000074.1"/>
</dbReference>
<feature type="chain" id="PRO_5004566066" description="SPOR domain-containing protein" evidence="1">
    <location>
        <begin position="27"/>
        <end position="449"/>
    </location>
</feature>
<dbReference type="Gene3D" id="1.25.40.10">
    <property type="entry name" value="Tetratricopeptide repeat domain"/>
    <property type="match status" value="1"/>
</dbReference>
<dbReference type="GO" id="GO:0042834">
    <property type="term" value="F:peptidoglycan binding"/>
    <property type="evidence" value="ECO:0007669"/>
    <property type="project" value="InterPro"/>
</dbReference>
<dbReference type="InterPro" id="IPR036680">
    <property type="entry name" value="SPOR-like_sf"/>
</dbReference>
<dbReference type="PROSITE" id="PS51257">
    <property type="entry name" value="PROKAR_LIPOPROTEIN"/>
    <property type="match status" value="1"/>
</dbReference>
<dbReference type="PROSITE" id="PS51724">
    <property type="entry name" value="SPOR"/>
    <property type="match status" value="1"/>
</dbReference>
<protein>
    <recommendedName>
        <fullName evidence="2">SPOR domain-containing protein</fullName>
    </recommendedName>
</protein>
<dbReference type="Proteomes" id="UP000015523">
    <property type="component" value="Unassembled WGS sequence"/>
</dbReference>
<dbReference type="EMBL" id="AUWY01000074">
    <property type="protein sequence ID" value="EQB32218.1"/>
    <property type="molecule type" value="Genomic_DNA"/>
</dbReference>
<feature type="domain" description="SPOR" evidence="2">
    <location>
        <begin position="345"/>
        <end position="429"/>
    </location>
</feature>
<name>T0KFP9_9SPHN</name>
<keyword evidence="1" id="KW-0732">Signal</keyword>
<dbReference type="InterPro" id="IPR011990">
    <property type="entry name" value="TPR-like_helical_dom_sf"/>
</dbReference>
<reference evidence="3 4" key="1">
    <citation type="journal article" date="2013" name="Genome Announc.">
        <title>Draft Genome Sequence of Sphingobium ummariense Strain RL-3, a Hexachlorocyclohexane-Degrading Bacterium.</title>
        <authorList>
            <person name="Kohli P."/>
            <person name="Dua A."/>
            <person name="Sangwan N."/>
            <person name="Oldach P."/>
            <person name="Khurana J.P."/>
            <person name="Lal R."/>
        </authorList>
    </citation>
    <scope>NUCLEOTIDE SEQUENCE [LARGE SCALE GENOMIC DNA]</scope>
    <source>
        <strain evidence="3 4">RL-3</strain>
    </source>
</reference>